<name>A0A1S3H7T8_LINAN</name>
<dbReference type="SUPFAM" id="SSF48452">
    <property type="entry name" value="TPR-like"/>
    <property type="match status" value="1"/>
</dbReference>
<dbReference type="Gene3D" id="1.25.40.10">
    <property type="entry name" value="Tetratricopeptide repeat domain"/>
    <property type="match status" value="1"/>
</dbReference>
<keyword evidence="1" id="KW-1185">Reference proteome</keyword>
<gene>
    <name evidence="2" type="primary">LOC106152857</name>
</gene>
<dbReference type="AlphaFoldDB" id="A0A1S3H7T8"/>
<evidence type="ECO:0000313" key="2">
    <source>
        <dbReference type="RefSeq" id="XP_013382047.1"/>
    </source>
</evidence>
<dbReference type="InterPro" id="IPR019734">
    <property type="entry name" value="TPR_rpt"/>
</dbReference>
<proteinExistence type="predicted"/>
<protein>
    <submittedName>
        <fullName evidence="2">Uncharacterized protein LOC106152857</fullName>
    </submittedName>
</protein>
<dbReference type="InParanoid" id="A0A1S3H7T8"/>
<dbReference type="Proteomes" id="UP000085678">
    <property type="component" value="Unplaced"/>
</dbReference>
<dbReference type="KEGG" id="lak:106152857"/>
<organism evidence="1 2">
    <name type="scientific">Lingula anatina</name>
    <name type="common">Brachiopod</name>
    <name type="synonym">Lingula unguis</name>
    <dbReference type="NCBI Taxonomy" id="7574"/>
    <lineage>
        <taxon>Eukaryota</taxon>
        <taxon>Metazoa</taxon>
        <taxon>Spiralia</taxon>
        <taxon>Lophotrochozoa</taxon>
        <taxon>Brachiopoda</taxon>
        <taxon>Linguliformea</taxon>
        <taxon>Lingulata</taxon>
        <taxon>Lingulida</taxon>
        <taxon>Linguloidea</taxon>
        <taxon>Lingulidae</taxon>
        <taxon>Lingula</taxon>
    </lineage>
</organism>
<dbReference type="RefSeq" id="XP_013382047.1">
    <property type="nucleotide sequence ID" value="XM_013526593.1"/>
</dbReference>
<reference evidence="2" key="1">
    <citation type="submission" date="2025-08" db="UniProtKB">
        <authorList>
            <consortium name="RefSeq"/>
        </authorList>
    </citation>
    <scope>IDENTIFICATION</scope>
    <source>
        <tissue evidence="2">Gonads</tissue>
    </source>
</reference>
<dbReference type="SMART" id="SM00028">
    <property type="entry name" value="TPR"/>
    <property type="match status" value="2"/>
</dbReference>
<sequence length="300" mass="35332">MYLRRHNRYQDAVPIMDAAVKLADATYTGNSSGRCRYAAHLNQLGKLHFELGNFLEAERLGTVALELIRNFCHSKVQIAAGFQILSRAMQYQDIGPMPYKKKAYIEYLLHETFNIKQDILKDVSPEMTDYRMDIEFRMYLACHNMGQFYQDLERYDLALDYLLLAKEIWKPYENGTAHWRATWLISIAAAETTRARNYLLQDKIWLNPYLQGFVWRILERAVEVKGRHLADSNTSHQLGLYYLCRMAKKFPTRTHTMRVSALKYQEELKRVDTSGVFQKMLNTEFTQLHEEFPSDDLVWM</sequence>
<dbReference type="InterPro" id="IPR011990">
    <property type="entry name" value="TPR-like_helical_dom_sf"/>
</dbReference>
<evidence type="ECO:0000313" key="1">
    <source>
        <dbReference type="Proteomes" id="UP000085678"/>
    </source>
</evidence>
<dbReference type="GeneID" id="106152857"/>
<accession>A0A1S3H7T8</accession>